<protein>
    <submittedName>
        <fullName evidence="1">Uncharacterized protein</fullName>
    </submittedName>
</protein>
<name>A0A564ZB16_HYMDI</name>
<proteinExistence type="predicted"/>
<accession>A0A564ZB16</accession>
<feature type="non-terminal residue" evidence="1">
    <location>
        <position position="1"/>
    </location>
</feature>
<gene>
    <name evidence="1" type="ORF">WMSIL1_LOCUS14288</name>
</gene>
<dbReference type="AlphaFoldDB" id="A0A564ZB16"/>
<reference evidence="1 2" key="1">
    <citation type="submission" date="2019-07" db="EMBL/GenBank/DDBJ databases">
        <authorList>
            <person name="Jastrzebski P J."/>
            <person name="Paukszto L."/>
            <person name="Jastrzebski P J."/>
        </authorList>
    </citation>
    <scope>NUCLEOTIDE SEQUENCE [LARGE SCALE GENOMIC DNA]</scope>
    <source>
        <strain evidence="1 2">WMS-il1</strain>
    </source>
</reference>
<dbReference type="EMBL" id="CABIJS010000708">
    <property type="protein sequence ID" value="VUZ56695.1"/>
    <property type="molecule type" value="Genomic_DNA"/>
</dbReference>
<evidence type="ECO:0000313" key="2">
    <source>
        <dbReference type="Proteomes" id="UP000321570"/>
    </source>
</evidence>
<dbReference type="Proteomes" id="UP000321570">
    <property type="component" value="Unassembled WGS sequence"/>
</dbReference>
<evidence type="ECO:0000313" key="1">
    <source>
        <dbReference type="EMBL" id="VUZ56695.1"/>
    </source>
</evidence>
<organism evidence="1 2">
    <name type="scientific">Hymenolepis diminuta</name>
    <name type="common">Rat tapeworm</name>
    <dbReference type="NCBI Taxonomy" id="6216"/>
    <lineage>
        <taxon>Eukaryota</taxon>
        <taxon>Metazoa</taxon>
        <taxon>Spiralia</taxon>
        <taxon>Lophotrochozoa</taxon>
        <taxon>Platyhelminthes</taxon>
        <taxon>Cestoda</taxon>
        <taxon>Eucestoda</taxon>
        <taxon>Cyclophyllidea</taxon>
        <taxon>Hymenolepididae</taxon>
        <taxon>Hymenolepis</taxon>
    </lineage>
</organism>
<sequence>DCEPQDPSVIRLVQAALVSNDEEGEDEKSNAMTAIPMDDVVCLEDLFHQAPGEPLPHFAQALVFHLEQGRRAVIDHLVVEIQRQKSSDGASVMVTPNDVLQAMKIVRPELESIIASSPSCFFLHDKRQGSNKSRETPPGDEDDLAVCDLDETCATREEQALAWSRCAAAKEKEGRNYLVSTVHWLFQKDESHGSASEKMPLEVIERRLWGANIKPYNKLTAVN</sequence>
<keyword evidence="2" id="KW-1185">Reference proteome</keyword>